<dbReference type="AlphaFoldDB" id="A0A8H7EK43"/>
<reference evidence="2" key="2">
    <citation type="submission" date="2020-08" db="EMBL/GenBank/DDBJ databases">
        <title>Draft Genome Sequence of Cumin Blight Pathogen Alternaria burnsii.</title>
        <authorList>
            <person name="Feng Z."/>
        </authorList>
    </citation>
    <scope>NUCLEOTIDE SEQUENCE</scope>
    <source>
        <strain evidence="2">CBS107.38</strain>
    </source>
</reference>
<dbReference type="RefSeq" id="XP_038790949.1">
    <property type="nucleotide sequence ID" value="XM_038925093.1"/>
</dbReference>
<dbReference type="GeneID" id="62198271"/>
<dbReference type="EMBL" id="JAAABM010000001">
    <property type="protein sequence ID" value="KAF7681070.1"/>
    <property type="molecule type" value="Genomic_DNA"/>
</dbReference>
<evidence type="ECO:0000256" key="1">
    <source>
        <dbReference type="SAM" id="SignalP"/>
    </source>
</evidence>
<sequence>MHLTTCLSAITAVLTMSLPTALANDHKLSHDCSMYHDGAKRCAYYLGSVQICEGGNWRFWEGCNGSWYCGDYDGLGVNVTCIPDEYYWEEHGLKPSVEPYQ</sequence>
<protein>
    <submittedName>
        <fullName evidence="2">Uncharacterized protein</fullName>
    </submittedName>
</protein>
<accession>A0A8H7EK43</accession>
<dbReference type="Proteomes" id="UP000596902">
    <property type="component" value="Unassembled WGS sequence"/>
</dbReference>
<keyword evidence="3" id="KW-1185">Reference proteome</keyword>
<organism evidence="2 3">
    <name type="scientific">Alternaria burnsii</name>
    <dbReference type="NCBI Taxonomy" id="1187904"/>
    <lineage>
        <taxon>Eukaryota</taxon>
        <taxon>Fungi</taxon>
        <taxon>Dikarya</taxon>
        <taxon>Ascomycota</taxon>
        <taxon>Pezizomycotina</taxon>
        <taxon>Dothideomycetes</taxon>
        <taxon>Pleosporomycetidae</taxon>
        <taxon>Pleosporales</taxon>
        <taxon>Pleosporineae</taxon>
        <taxon>Pleosporaceae</taxon>
        <taxon>Alternaria</taxon>
        <taxon>Alternaria sect. Alternaria</taxon>
    </lineage>
</organism>
<reference evidence="2" key="1">
    <citation type="submission" date="2020-01" db="EMBL/GenBank/DDBJ databases">
        <authorList>
            <person name="Feng Z.H.Z."/>
        </authorList>
    </citation>
    <scope>NUCLEOTIDE SEQUENCE</scope>
    <source>
        <strain evidence="2">CBS107.38</strain>
    </source>
</reference>
<gene>
    <name evidence="2" type="ORF">GT037_000046</name>
</gene>
<keyword evidence="1" id="KW-0732">Signal</keyword>
<comment type="caution">
    <text evidence="2">The sequence shown here is derived from an EMBL/GenBank/DDBJ whole genome shotgun (WGS) entry which is preliminary data.</text>
</comment>
<name>A0A8H7EK43_9PLEO</name>
<proteinExistence type="predicted"/>
<feature type="chain" id="PRO_5034826011" evidence="1">
    <location>
        <begin position="24"/>
        <end position="101"/>
    </location>
</feature>
<evidence type="ECO:0000313" key="3">
    <source>
        <dbReference type="Proteomes" id="UP000596902"/>
    </source>
</evidence>
<evidence type="ECO:0000313" key="2">
    <source>
        <dbReference type="EMBL" id="KAF7681070.1"/>
    </source>
</evidence>
<feature type="signal peptide" evidence="1">
    <location>
        <begin position="1"/>
        <end position="23"/>
    </location>
</feature>